<evidence type="ECO:0000313" key="3">
    <source>
        <dbReference type="EMBL" id="PFX18942.1"/>
    </source>
</evidence>
<feature type="transmembrane region" description="Helical" evidence="1">
    <location>
        <begin position="42"/>
        <end position="65"/>
    </location>
</feature>
<dbReference type="AlphaFoldDB" id="A0A2B4RRT2"/>
<accession>A0A2B4RRT2</accession>
<evidence type="ECO:0000256" key="1">
    <source>
        <dbReference type="SAM" id="Phobius"/>
    </source>
</evidence>
<keyword evidence="4" id="KW-1185">Reference proteome</keyword>
<evidence type="ECO:0000256" key="2">
    <source>
        <dbReference type="SAM" id="SignalP"/>
    </source>
</evidence>
<evidence type="ECO:0000313" key="4">
    <source>
        <dbReference type="Proteomes" id="UP000225706"/>
    </source>
</evidence>
<comment type="caution">
    <text evidence="3">The sequence shown here is derived from an EMBL/GenBank/DDBJ whole genome shotgun (WGS) entry which is preliminary data.</text>
</comment>
<feature type="signal peptide" evidence="2">
    <location>
        <begin position="1"/>
        <end position="26"/>
    </location>
</feature>
<keyword evidence="1" id="KW-1133">Transmembrane helix</keyword>
<organism evidence="3 4">
    <name type="scientific">Stylophora pistillata</name>
    <name type="common">Smooth cauliflower coral</name>
    <dbReference type="NCBI Taxonomy" id="50429"/>
    <lineage>
        <taxon>Eukaryota</taxon>
        <taxon>Metazoa</taxon>
        <taxon>Cnidaria</taxon>
        <taxon>Anthozoa</taxon>
        <taxon>Hexacorallia</taxon>
        <taxon>Scleractinia</taxon>
        <taxon>Astrocoeniina</taxon>
        <taxon>Pocilloporidae</taxon>
        <taxon>Stylophora</taxon>
    </lineage>
</organism>
<proteinExistence type="predicted"/>
<dbReference type="OrthoDB" id="5983593at2759"/>
<name>A0A2B4RRT2_STYPI</name>
<keyword evidence="1" id="KW-0472">Membrane</keyword>
<gene>
    <name evidence="3" type="ORF">AWC38_SpisGene16662</name>
</gene>
<keyword evidence="1" id="KW-0812">Transmembrane</keyword>
<protein>
    <submittedName>
        <fullName evidence="3">Uncharacterized protein</fullName>
    </submittedName>
</protein>
<keyword evidence="2" id="KW-0732">Signal</keyword>
<dbReference type="Proteomes" id="UP000225706">
    <property type="component" value="Unassembled WGS sequence"/>
</dbReference>
<reference evidence="4" key="1">
    <citation type="journal article" date="2017" name="bioRxiv">
        <title>Comparative analysis of the genomes of Stylophora pistillata and Acropora digitifera provides evidence for extensive differences between species of corals.</title>
        <authorList>
            <person name="Voolstra C.R."/>
            <person name="Li Y."/>
            <person name="Liew Y.J."/>
            <person name="Baumgarten S."/>
            <person name="Zoccola D."/>
            <person name="Flot J.-F."/>
            <person name="Tambutte S."/>
            <person name="Allemand D."/>
            <person name="Aranda M."/>
        </authorList>
    </citation>
    <scope>NUCLEOTIDE SEQUENCE [LARGE SCALE GENOMIC DNA]</scope>
</reference>
<sequence>MYTIQMNNRVCLCIILLLNVLNEGAADCTDSLICCNRLHEILIIAGVIAVCFFFFVQSIVIVCLASKLSKVQKRLDVMSLSRGSFQFGGSRLGTMYHEKALEETEETNGNPRARRFTGAVPSVGGPCRANPITIFDNPEGNDKEIWGLN</sequence>
<feature type="chain" id="PRO_5012292838" evidence="2">
    <location>
        <begin position="27"/>
        <end position="149"/>
    </location>
</feature>
<dbReference type="EMBL" id="LSMT01000384">
    <property type="protein sequence ID" value="PFX18942.1"/>
    <property type="molecule type" value="Genomic_DNA"/>
</dbReference>